<feature type="transmembrane region" description="Helical" evidence="1">
    <location>
        <begin position="35"/>
        <end position="56"/>
    </location>
</feature>
<gene>
    <name evidence="2" type="ORF">SAMN04487820_106334</name>
</gene>
<evidence type="ECO:0000313" key="2">
    <source>
        <dbReference type="EMBL" id="SDK32549.1"/>
    </source>
</evidence>
<evidence type="ECO:0000313" key="3">
    <source>
        <dbReference type="Proteomes" id="UP000199213"/>
    </source>
</evidence>
<keyword evidence="1" id="KW-0812">Transmembrane</keyword>
<keyword evidence="3" id="KW-1185">Reference proteome</keyword>
<dbReference type="Pfam" id="PF11377">
    <property type="entry name" value="DUF3180"/>
    <property type="match status" value="1"/>
</dbReference>
<organism evidence="2 3">
    <name type="scientific">Actinopolyspora mzabensis</name>
    <dbReference type="NCBI Taxonomy" id="995066"/>
    <lineage>
        <taxon>Bacteria</taxon>
        <taxon>Bacillati</taxon>
        <taxon>Actinomycetota</taxon>
        <taxon>Actinomycetes</taxon>
        <taxon>Actinopolysporales</taxon>
        <taxon>Actinopolysporaceae</taxon>
        <taxon>Actinopolyspora</taxon>
    </lineage>
</organism>
<evidence type="ECO:0000256" key="1">
    <source>
        <dbReference type="SAM" id="Phobius"/>
    </source>
</evidence>
<evidence type="ECO:0008006" key="4">
    <source>
        <dbReference type="Google" id="ProtNLM"/>
    </source>
</evidence>
<name>A0A1G9AYY8_ACTMZ</name>
<dbReference type="InterPro" id="IPR021517">
    <property type="entry name" value="DUF3180"/>
</dbReference>
<protein>
    <recommendedName>
        <fullName evidence="4">DUF3180 domain-containing protein</fullName>
    </recommendedName>
</protein>
<feature type="transmembrane region" description="Helical" evidence="1">
    <location>
        <begin position="77"/>
        <end position="102"/>
    </location>
</feature>
<keyword evidence="1" id="KW-1133">Transmembrane helix</keyword>
<dbReference type="AlphaFoldDB" id="A0A1G9AYY8"/>
<feature type="transmembrane region" description="Helical" evidence="1">
    <location>
        <begin position="114"/>
        <end position="133"/>
    </location>
</feature>
<sequence>MSYTRPRELLGAALLAAVLLYGVVQLSYGSLPPLPVAAGGVLLVVAIVDAVLAIVLRPRAKHRSGSEPLDPMMATRIVALAKASSLAGALMAGAWASMLLYLLGEVRVFGSDTIASVVGLLSAAALIGGGLWLEWAMRNPDEPQEDDDDEAER</sequence>
<dbReference type="RefSeq" id="WP_092628275.1">
    <property type="nucleotide sequence ID" value="NZ_FNFM01000006.1"/>
</dbReference>
<dbReference type="Proteomes" id="UP000199213">
    <property type="component" value="Unassembled WGS sequence"/>
</dbReference>
<dbReference type="EMBL" id="FNFM01000006">
    <property type="protein sequence ID" value="SDK32549.1"/>
    <property type="molecule type" value="Genomic_DNA"/>
</dbReference>
<proteinExistence type="predicted"/>
<keyword evidence="1" id="KW-0472">Membrane</keyword>
<reference evidence="3" key="1">
    <citation type="submission" date="2016-10" db="EMBL/GenBank/DDBJ databases">
        <authorList>
            <person name="Varghese N."/>
            <person name="Submissions S."/>
        </authorList>
    </citation>
    <scope>NUCLEOTIDE SEQUENCE [LARGE SCALE GENOMIC DNA]</scope>
    <source>
        <strain evidence="3">DSM 45460</strain>
    </source>
</reference>
<accession>A0A1G9AYY8</accession>